<feature type="chain" id="PRO_5005186605" description="Peptidoglycan binding-like domain-containing protein" evidence="1">
    <location>
        <begin position="32"/>
        <end position="530"/>
    </location>
</feature>
<dbReference type="EMBL" id="CP011209">
    <property type="protein sequence ID" value="AKM78501.1"/>
    <property type="molecule type" value="Genomic_DNA"/>
</dbReference>
<dbReference type="InterPro" id="IPR036365">
    <property type="entry name" value="PGBD-like_sf"/>
</dbReference>
<dbReference type="SUPFAM" id="SSF47090">
    <property type="entry name" value="PGBD-like"/>
    <property type="match status" value="1"/>
</dbReference>
<feature type="domain" description="Pesticidal crystal protein Cry22Aa Ig-like" evidence="3">
    <location>
        <begin position="278"/>
        <end position="349"/>
    </location>
</feature>
<evidence type="ECO:0008006" key="6">
    <source>
        <dbReference type="Google" id="ProtNLM"/>
    </source>
</evidence>
<feature type="domain" description="Peptidoglycan binding-like" evidence="2">
    <location>
        <begin position="428"/>
        <end position="484"/>
    </location>
</feature>
<evidence type="ECO:0000256" key="1">
    <source>
        <dbReference type="SAM" id="SignalP"/>
    </source>
</evidence>
<evidence type="ECO:0000259" key="3">
    <source>
        <dbReference type="Pfam" id="PF16403"/>
    </source>
</evidence>
<sequence length="530" mass="53317">MSKIKSLFQVLILVALIGTASSALPINSAMAEADTTAPTISAISFANKTGTVTDSGIALNLFEATDADLATAGSITVSEAATLQITSQPLPSIELVAGANVLTTAGLFGYNILATELGQTLAGGSLTVSGTLTDTSNNVTDVMITIMATAPADTTAPTISAISFANKTGTVTDSGIALNLFEATDTDLATAGSITVSEAATLQITSQPLPSIELVAGANVLTTAGLFGYNILATELGQTLAGGSLTVSGTLTDTSNNVTNVMITIMATAPADTTAPTISLLGSNPIDMTVGGTYTDAGATSSDNIDGDITARIVTTSTVNTTVAGTYLVTYVVSDLAGNGATSTRTVNVAAPAPVVVVSGGGGGGSYTYYGSYGQPVVTTAPAVVSTVVETPVTVVNAAKPAITEKPAGQVLGVETFAFSENLTIGSTGNTVTELQNVLAKEGFFNLSATGYFGQVTKNAVIAYQKAHNINPASGFVGSLTRAELNKVQGGQVLGVSTASGDALRAQIATLQTQLLEIMKQLVEQLKAKQ</sequence>
<reference evidence="4 5" key="1">
    <citation type="journal article" date="2015" name="Nature">
        <title>rRNA introns, odd ribosomes, and small enigmatic genomes across a large radiation of phyla.</title>
        <authorList>
            <person name="Brown C.T."/>
            <person name="Hug L.A."/>
            <person name="Thomas B.C."/>
            <person name="Sharon I."/>
            <person name="Castelle C.J."/>
            <person name="Singh A."/>
            <person name="Wilkins M.J."/>
            <person name="Williams K.H."/>
            <person name="Banfield J.F."/>
        </authorList>
    </citation>
    <scope>NUCLEOTIDE SEQUENCE [LARGE SCALE GENOMIC DNA]</scope>
</reference>
<protein>
    <recommendedName>
        <fullName evidence="6">Peptidoglycan binding-like domain-containing protein</fullName>
    </recommendedName>
</protein>
<dbReference type="InterPro" id="IPR013783">
    <property type="entry name" value="Ig-like_fold"/>
</dbReference>
<dbReference type="Proteomes" id="UP000035656">
    <property type="component" value="Chromosome"/>
</dbReference>
<dbReference type="InterPro" id="IPR036366">
    <property type="entry name" value="PGBDSf"/>
</dbReference>
<organism evidence="4 5">
    <name type="scientific">Candidatus Wolfebacteria bacterium GW2011_GWB1_47_1</name>
    <dbReference type="NCBI Taxonomy" id="1619007"/>
    <lineage>
        <taxon>Bacteria</taxon>
        <taxon>Candidatus Wolfeibacteriota</taxon>
    </lineage>
</organism>
<dbReference type="Gene3D" id="1.10.101.10">
    <property type="entry name" value="PGBD-like superfamily/PGBD"/>
    <property type="match status" value="1"/>
</dbReference>
<proteinExistence type="predicted"/>
<dbReference type="PATRIC" id="fig|1619007.4.peg.774"/>
<dbReference type="STRING" id="1619007.UX70_C0001G0790"/>
<dbReference type="KEGG" id="pwo:UX70_C0001G0790"/>
<dbReference type="Pfam" id="PF16403">
    <property type="entry name" value="Bact_surface_Ig-like"/>
    <property type="match status" value="1"/>
</dbReference>
<feature type="signal peptide" evidence="1">
    <location>
        <begin position="1"/>
        <end position="31"/>
    </location>
</feature>
<dbReference type="InterPro" id="IPR032179">
    <property type="entry name" value="Cry22Aa_Ig-like"/>
</dbReference>
<evidence type="ECO:0000313" key="4">
    <source>
        <dbReference type="EMBL" id="AKM78501.1"/>
    </source>
</evidence>
<name>A0A0G4ARY8_9BACT</name>
<dbReference type="AlphaFoldDB" id="A0A0G4ARY8"/>
<evidence type="ECO:0000313" key="5">
    <source>
        <dbReference type="Proteomes" id="UP000035656"/>
    </source>
</evidence>
<accession>A0A0G4ARY8</accession>
<dbReference type="Pfam" id="PF01471">
    <property type="entry name" value="PG_binding_1"/>
    <property type="match status" value="1"/>
</dbReference>
<dbReference type="Gene3D" id="2.60.40.10">
    <property type="entry name" value="Immunoglobulins"/>
    <property type="match status" value="1"/>
</dbReference>
<gene>
    <name evidence="4" type="ORF">UX70_C0001G0790</name>
</gene>
<evidence type="ECO:0000259" key="2">
    <source>
        <dbReference type="Pfam" id="PF01471"/>
    </source>
</evidence>
<keyword evidence="1" id="KW-0732">Signal</keyword>
<dbReference type="InterPro" id="IPR002477">
    <property type="entry name" value="Peptidoglycan-bd-like"/>
</dbReference>